<organism evidence="2 3">
    <name type="scientific">Streptomyces thermogriseus</name>
    <dbReference type="NCBI Taxonomy" id="75292"/>
    <lineage>
        <taxon>Bacteria</taxon>
        <taxon>Bacillati</taxon>
        <taxon>Actinomycetota</taxon>
        <taxon>Actinomycetes</taxon>
        <taxon>Kitasatosporales</taxon>
        <taxon>Streptomycetaceae</taxon>
        <taxon>Streptomyces</taxon>
    </lineage>
</organism>
<proteinExistence type="predicted"/>
<name>A0ABP4DHF5_9ACTN</name>
<sequence length="74" mass="7386">MFPPQSTPLPAQSTSPRWIGSSGAKPAALVNRLARGERPARSTGSAQSRRPGTAAGADASVPPSGSGVRGPLPP</sequence>
<feature type="region of interest" description="Disordered" evidence="1">
    <location>
        <begin position="1"/>
        <end position="74"/>
    </location>
</feature>
<keyword evidence="3" id="KW-1185">Reference proteome</keyword>
<evidence type="ECO:0000313" key="3">
    <source>
        <dbReference type="Proteomes" id="UP001501072"/>
    </source>
</evidence>
<gene>
    <name evidence="2" type="ORF">GCM10009564_17540</name>
</gene>
<accession>A0ABP4DHF5</accession>
<evidence type="ECO:0000313" key="2">
    <source>
        <dbReference type="EMBL" id="GAA1007490.1"/>
    </source>
</evidence>
<reference evidence="3" key="1">
    <citation type="journal article" date="2019" name="Int. J. Syst. Evol. Microbiol.">
        <title>The Global Catalogue of Microorganisms (GCM) 10K type strain sequencing project: providing services to taxonomists for standard genome sequencing and annotation.</title>
        <authorList>
            <consortium name="The Broad Institute Genomics Platform"/>
            <consortium name="The Broad Institute Genome Sequencing Center for Infectious Disease"/>
            <person name="Wu L."/>
            <person name="Ma J."/>
        </authorList>
    </citation>
    <scope>NUCLEOTIDE SEQUENCE [LARGE SCALE GENOMIC DNA]</scope>
    <source>
        <strain evidence="3">JCM 11269</strain>
    </source>
</reference>
<protein>
    <submittedName>
        <fullName evidence="2">Uncharacterized protein</fullName>
    </submittedName>
</protein>
<comment type="caution">
    <text evidence="2">The sequence shown here is derived from an EMBL/GenBank/DDBJ whole genome shotgun (WGS) entry which is preliminary data.</text>
</comment>
<dbReference type="EMBL" id="BAAAHU010000013">
    <property type="protein sequence ID" value="GAA1007490.1"/>
    <property type="molecule type" value="Genomic_DNA"/>
</dbReference>
<evidence type="ECO:0000256" key="1">
    <source>
        <dbReference type="SAM" id="MobiDB-lite"/>
    </source>
</evidence>
<dbReference type="Proteomes" id="UP001501072">
    <property type="component" value="Unassembled WGS sequence"/>
</dbReference>